<keyword evidence="10" id="KW-1185">Reference proteome</keyword>
<keyword evidence="5 7" id="KW-1133">Transmembrane helix</keyword>
<proteinExistence type="inferred from homology"/>
<dbReference type="InterPro" id="IPR035906">
    <property type="entry name" value="MetI-like_sf"/>
</dbReference>
<dbReference type="CDD" id="cd06261">
    <property type="entry name" value="TM_PBP2"/>
    <property type="match status" value="1"/>
</dbReference>
<dbReference type="OrthoDB" id="9786413at2"/>
<dbReference type="KEGG" id="cow:Calow_2010"/>
<keyword evidence="6 7" id="KW-0472">Membrane</keyword>
<name>E4Q5W8_CALOW</name>
<dbReference type="InterPro" id="IPR000515">
    <property type="entry name" value="MetI-like"/>
</dbReference>
<protein>
    <submittedName>
        <fullName evidence="9">Binding-protein-dependent transport systems inner membrane component</fullName>
    </submittedName>
</protein>
<evidence type="ECO:0000256" key="1">
    <source>
        <dbReference type="ARBA" id="ARBA00004651"/>
    </source>
</evidence>
<evidence type="ECO:0000256" key="6">
    <source>
        <dbReference type="ARBA" id="ARBA00023136"/>
    </source>
</evidence>
<dbReference type="STRING" id="632518.Calow_2010"/>
<accession>E4Q5W8</accession>
<keyword evidence="3" id="KW-1003">Cell membrane</keyword>
<evidence type="ECO:0000256" key="4">
    <source>
        <dbReference type="ARBA" id="ARBA00022692"/>
    </source>
</evidence>
<dbReference type="AlphaFoldDB" id="E4Q5W8"/>
<dbReference type="PANTHER" id="PTHR43005:SF1">
    <property type="entry name" value="SPERMIDINE_PUTRESCINE TRANSPORT SYSTEM PERMEASE PROTEIN"/>
    <property type="match status" value="1"/>
</dbReference>
<dbReference type="PROSITE" id="PS50928">
    <property type="entry name" value="ABC_TM1"/>
    <property type="match status" value="1"/>
</dbReference>
<dbReference type="EMBL" id="CP002216">
    <property type="protein sequence ID" value="ADQ05527.1"/>
    <property type="molecule type" value="Genomic_DNA"/>
</dbReference>
<reference key="1">
    <citation type="submission" date="2010-09" db="EMBL/GenBank/DDBJ databases">
        <title>Complete sequence of Caldicellulosiruptor owensensis OL.</title>
        <authorList>
            <consortium name="US DOE Joint Genome Institute"/>
            <person name="Lucas S."/>
            <person name="Copeland A."/>
            <person name="Lapidus A."/>
            <person name="Cheng J.-F."/>
            <person name="Bruce D."/>
            <person name="Goodwin L."/>
            <person name="Pitluck S."/>
            <person name="Davenport K."/>
            <person name="Detter J.C."/>
            <person name="Han C."/>
            <person name="Tapia R."/>
            <person name="Land M."/>
            <person name="Hauser L."/>
            <person name="Chang Y.-J."/>
            <person name="Jeffries C."/>
            <person name="Kyrpides N."/>
            <person name="Ivanova N."/>
            <person name="Mikhailova N."/>
            <person name="Blumer-Schuette S.E."/>
            <person name="Kelly R.M."/>
            <person name="Woyke T."/>
        </authorList>
    </citation>
    <scope>NUCLEOTIDE SEQUENCE</scope>
    <source>
        <strain>OL</strain>
    </source>
</reference>
<dbReference type="Gene3D" id="1.10.3720.10">
    <property type="entry name" value="MetI-like"/>
    <property type="match status" value="1"/>
</dbReference>
<reference evidence="9 10" key="2">
    <citation type="journal article" date="2011" name="J. Bacteriol.">
        <title>Complete genome sequences for the anaerobic, extremely thermophilic plant biomass-degrading bacteria Caldicellulosiruptor hydrothermalis, Caldicellulosiruptor kristjanssonii, Caldicellulosiruptor kronotskyensis, Caldicellulosiruptor owensenis, and Caldicellulosiruptor lactoaceticus.</title>
        <authorList>
            <person name="Blumer-Schuette S.E."/>
            <person name="Ozdemir I."/>
            <person name="Mistry D."/>
            <person name="Lucas S."/>
            <person name="Lapidus A."/>
            <person name="Cheng J.F."/>
            <person name="Goodwin L.A."/>
            <person name="Pitluck S."/>
            <person name="Land M.L."/>
            <person name="Hauser L.J."/>
            <person name="Woyke T."/>
            <person name="Mikhailova N."/>
            <person name="Pati A."/>
            <person name="Kyrpides N.C."/>
            <person name="Ivanova N."/>
            <person name="Detter J.C."/>
            <person name="Walston-Davenport K."/>
            <person name="Han S."/>
            <person name="Adams M.W."/>
            <person name="Kelly R.M."/>
        </authorList>
    </citation>
    <scope>NUCLEOTIDE SEQUENCE [LARGE SCALE GENOMIC DNA]</scope>
    <source>
        <strain evidence="10">ATCC 700167 / DSM 13100 / OL</strain>
    </source>
</reference>
<dbReference type="PANTHER" id="PTHR43005">
    <property type="entry name" value="BLR7065 PROTEIN"/>
    <property type="match status" value="1"/>
</dbReference>
<comment type="subcellular location">
    <subcellularLocation>
        <location evidence="1 7">Cell membrane</location>
        <topology evidence="1 7">Multi-pass membrane protein</topology>
    </subcellularLocation>
</comment>
<dbReference type="GO" id="GO:0055085">
    <property type="term" value="P:transmembrane transport"/>
    <property type="evidence" value="ECO:0007669"/>
    <property type="project" value="InterPro"/>
</dbReference>
<evidence type="ECO:0000256" key="5">
    <source>
        <dbReference type="ARBA" id="ARBA00022989"/>
    </source>
</evidence>
<dbReference type="Pfam" id="PF00528">
    <property type="entry name" value="BPD_transp_1"/>
    <property type="match status" value="1"/>
</dbReference>
<comment type="similarity">
    <text evidence="7">Belongs to the binding-protein-dependent transport system permease family.</text>
</comment>
<feature type="transmembrane region" description="Helical" evidence="7">
    <location>
        <begin position="7"/>
        <end position="37"/>
    </location>
</feature>
<evidence type="ECO:0000259" key="8">
    <source>
        <dbReference type="PROSITE" id="PS50928"/>
    </source>
</evidence>
<feature type="transmembrane region" description="Helical" evidence="7">
    <location>
        <begin position="398"/>
        <end position="418"/>
    </location>
</feature>
<evidence type="ECO:0000256" key="3">
    <source>
        <dbReference type="ARBA" id="ARBA00022475"/>
    </source>
</evidence>
<dbReference type="SUPFAM" id="SSF161098">
    <property type="entry name" value="MetI-like"/>
    <property type="match status" value="1"/>
</dbReference>
<evidence type="ECO:0000313" key="9">
    <source>
        <dbReference type="EMBL" id="ADQ05527.1"/>
    </source>
</evidence>
<evidence type="ECO:0000256" key="7">
    <source>
        <dbReference type="RuleBase" id="RU363032"/>
    </source>
</evidence>
<dbReference type="RefSeq" id="WP_013412848.1">
    <property type="nucleotide sequence ID" value="NC_014657.1"/>
</dbReference>
<dbReference type="GO" id="GO:0005886">
    <property type="term" value="C:plasma membrane"/>
    <property type="evidence" value="ECO:0007669"/>
    <property type="project" value="UniProtKB-SubCell"/>
</dbReference>
<sequence length="427" mass="48292">MDRKEKLFGYLFLLPAVLIFIFVAVIPLIQVFVFSLFDIQLNNPTKSEVSFSYKIDVENFANTQFTVSSILESLNLDSLNNKQKKAIREIKSLIPLMQKSVFNSKERVERLNKVNDLLNNFKPVTTDLKYLPVSSREINQYNIYVEKIINLTNGLPDTQEVADLKQALLAFEQIIVKPNFVGLKNYSYYLKDLRLLSAVKNTLLFTIVTVFFELVFGLMLAVVMHKVENLKNVFKSIVLLPWAIPTVISGLMWKFMYDGQVGILAKFFADIGIIKTPADLLSSTTNAMIAAMTADIWKTTPYIAILLVAGLQTIPESLYEAAKVDGANAVYQFFRITLPILKPTILVALLFRTLDAFRVFDLIYVLTGGGPANSTETVSVYTYKTLFNQLDFGRGSTLAVLIFIMVTIISFIYIKILGTEVFSHQKR</sequence>
<dbReference type="Proteomes" id="UP000006889">
    <property type="component" value="Chromosome"/>
</dbReference>
<evidence type="ECO:0000256" key="2">
    <source>
        <dbReference type="ARBA" id="ARBA00022448"/>
    </source>
</evidence>
<feature type="transmembrane region" description="Helical" evidence="7">
    <location>
        <begin position="203"/>
        <end position="224"/>
    </location>
</feature>
<dbReference type="eggNOG" id="COG1175">
    <property type="taxonomic scope" value="Bacteria"/>
</dbReference>
<feature type="transmembrane region" description="Helical" evidence="7">
    <location>
        <begin position="236"/>
        <end position="256"/>
    </location>
</feature>
<evidence type="ECO:0000313" key="10">
    <source>
        <dbReference type="Proteomes" id="UP000006889"/>
    </source>
</evidence>
<organism evidence="9 10">
    <name type="scientific">Caldicellulosiruptor owensensis (strain ATCC 700167 / DSM 13100 / OL)</name>
    <dbReference type="NCBI Taxonomy" id="632518"/>
    <lineage>
        <taxon>Bacteria</taxon>
        <taxon>Bacillati</taxon>
        <taxon>Bacillota</taxon>
        <taxon>Bacillota incertae sedis</taxon>
        <taxon>Caldicellulosiruptorales</taxon>
        <taxon>Caldicellulosiruptoraceae</taxon>
        <taxon>Caldicellulosiruptor</taxon>
    </lineage>
</organism>
<dbReference type="HOGENOM" id="CLU_016047_4_1_9"/>
<keyword evidence="2 7" id="KW-0813">Transport</keyword>
<gene>
    <name evidence="9" type="ordered locus">Calow_2010</name>
</gene>
<keyword evidence="4 7" id="KW-0812">Transmembrane</keyword>
<feature type="domain" description="ABC transmembrane type-1" evidence="8">
    <location>
        <begin position="199"/>
        <end position="413"/>
    </location>
</feature>